<evidence type="ECO:0000256" key="2">
    <source>
        <dbReference type="SAM" id="Phobius"/>
    </source>
</evidence>
<reference evidence="4" key="1">
    <citation type="submission" date="2022-08" db="EMBL/GenBank/DDBJ databases">
        <title>A Global Phylogenomic Analysis of the Shiitake Genus Lentinula.</title>
        <authorList>
            <consortium name="DOE Joint Genome Institute"/>
            <person name="Sierra-Patev S."/>
            <person name="Min B."/>
            <person name="Naranjo-Ortiz M."/>
            <person name="Looney B."/>
            <person name="Konkel Z."/>
            <person name="Slot J.C."/>
            <person name="Sakamoto Y."/>
            <person name="Steenwyk J.L."/>
            <person name="Rokas A."/>
            <person name="Carro J."/>
            <person name="Camarero S."/>
            <person name="Ferreira P."/>
            <person name="Molpeceres G."/>
            <person name="Ruiz-Duenas F.J."/>
            <person name="Serrano A."/>
            <person name="Henrissat B."/>
            <person name="Drula E."/>
            <person name="Hughes K.W."/>
            <person name="Mata J.L."/>
            <person name="Ishikawa N.K."/>
            <person name="Vargas-Isla R."/>
            <person name="Ushijima S."/>
            <person name="Smith C.A."/>
            <person name="Ahrendt S."/>
            <person name="Andreopoulos W."/>
            <person name="He G."/>
            <person name="Labutti K."/>
            <person name="Lipzen A."/>
            <person name="Ng V."/>
            <person name="Riley R."/>
            <person name="Sandor L."/>
            <person name="Barry K."/>
            <person name="Martinez A.T."/>
            <person name="Xiao Y."/>
            <person name="Gibbons J.G."/>
            <person name="Terashima K."/>
            <person name="Grigoriev I.V."/>
            <person name="Hibbett D.S."/>
        </authorList>
    </citation>
    <scope>NUCLEOTIDE SEQUENCE</scope>
    <source>
        <strain evidence="4">JLM2183</strain>
    </source>
</reference>
<feature type="compositionally biased region" description="Low complexity" evidence="1">
    <location>
        <begin position="333"/>
        <end position="359"/>
    </location>
</feature>
<keyword evidence="2" id="KW-0812">Transmembrane</keyword>
<dbReference type="AlphaFoldDB" id="A0A9W9AN15"/>
<feature type="signal peptide" evidence="3">
    <location>
        <begin position="1"/>
        <end position="26"/>
    </location>
</feature>
<comment type="caution">
    <text evidence="4">The sequence shown here is derived from an EMBL/GenBank/DDBJ whole genome shotgun (WGS) entry which is preliminary data.</text>
</comment>
<accession>A0A9W9AN15</accession>
<proteinExistence type="predicted"/>
<dbReference type="OrthoDB" id="3245083at2759"/>
<sequence length="500" mass="54577">MLLNKSGVWPVILVLLWNTNPSLASAKPQVQWVSPSGGDAFSSGDSILGKWTTDTAVVSPAFKLCPGDPQSSLGSRSDSTVDDGSCGSKVYPTVQQSSGTYSISLAVPNTTTEQTWHLEMSDDFDNMWSSPSFSLSSTGAKSVASAAGAQVPFSAQSQTQIPTSATVVTSTAIPQPLVNPETASAATMLATRTPPPTAAFAVPLSIVGAILLVAVFLSLKHNRKLAEERAQDVEKLVLSRKSSVASSFRSGFSRQSDIEHALNVLSKAQSQWNVKTMPVPLFMPMEAPVLRREARRSTREAYYPDQYTENHRPRQARRYHERPPSYRTAPIFSELRSPSRARSLLSSVSSGTRASSRTAVHPPSHQCFEHGRHYRSYKPSQRPSSLPVASPFQHSNECCSDGHRNSDQHSDPCYPRSRYGGSEDMECVTHSVLGDYLPDLNSPGHSPDPPKCLVPAPQRLHVRNNSAMSSRSYSEEDEDMTEVDLYGAVADSLNRARRHF</sequence>
<evidence type="ECO:0000256" key="3">
    <source>
        <dbReference type="SAM" id="SignalP"/>
    </source>
</evidence>
<feature type="compositionally biased region" description="Basic and acidic residues" evidence="1">
    <location>
        <begin position="400"/>
        <end position="410"/>
    </location>
</feature>
<keyword evidence="5" id="KW-1185">Reference proteome</keyword>
<name>A0A9W9AN15_9AGAR</name>
<feature type="chain" id="PRO_5040885295" evidence="3">
    <location>
        <begin position="27"/>
        <end position="500"/>
    </location>
</feature>
<gene>
    <name evidence="4" type="ORF">J3R30DRAFT_3696675</name>
</gene>
<keyword evidence="2" id="KW-0472">Membrane</keyword>
<feature type="region of interest" description="Disordered" evidence="1">
    <location>
        <begin position="310"/>
        <end position="417"/>
    </location>
</feature>
<evidence type="ECO:0000313" key="5">
    <source>
        <dbReference type="Proteomes" id="UP001150266"/>
    </source>
</evidence>
<dbReference type="Proteomes" id="UP001150266">
    <property type="component" value="Unassembled WGS sequence"/>
</dbReference>
<feature type="transmembrane region" description="Helical" evidence="2">
    <location>
        <begin position="198"/>
        <end position="219"/>
    </location>
</feature>
<protein>
    <submittedName>
        <fullName evidence="4">Uncharacterized protein</fullName>
    </submittedName>
</protein>
<evidence type="ECO:0000313" key="4">
    <source>
        <dbReference type="EMBL" id="KAJ4485331.1"/>
    </source>
</evidence>
<keyword evidence="3" id="KW-0732">Signal</keyword>
<keyword evidence="2" id="KW-1133">Transmembrane helix</keyword>
<organism evidence="4 5">
    <name type="scientific">Lentinula aciculospora</name>
    <dbReference type="NCBI Taxonomy" id="153920"/>
    <lineage>
        <taxon>Eukaryota</taxon>
        <taxon>Fungi</taxon>
        <taxon>Dikarya</taxon>
        <taxon>Basidiomycota</taxon>
        <taxon>Agaricomycotina</taxon>
        <taxon>Agaricomycetes</taxon>
        <taxon>Agaricomycetidae</taxon>
        <taxon>Agaricales</taxon>
        <taxon>Marasmiineae</taxon>
        <taxon>Omphalotaceae</taxon>
        <taxon>Lentinula</taxon>
    </lineage>
</organism>
<evidence type="ECO:0000256" key="1">
    <source>
        <dbReference type="SAM" id="MobiDB-lite"/>
    </source>
</evidence>
<dbReference type="EMBL" id="JAOTPV010000003">
    <property type="protein sequence ID" value="KAJ4485331.1"/>
    <property type="molecule type" value="Genomic_DNA"/>
</dbReference>